<dbReference type="EMBL" id="VZDO01000003">
    <property type="protein sequence ID" value="KAB0681504.1"/>
    <property type="molecule type" value="Genomic_DNA"/>
</dbReference>
<evidence type="ECO:0000256" key="1">
    <source>
        <dbReference type="SAM" id="SignalP"/>
    </source>
</evidence>
<name>A0A7V7TXG1_9HYPH</name>
<sequence length="218" mass="22489">MHRFQAFRAAVIAACLLAGGTIGAAAQEKPGLGVVAFGDSLSAGFGVGPGESFPEQLQAALKAKGYDVAVANAGVSGDTTTGGLQRLDWSIPPEAKLVILELGANDALRGIPPRVSESNLDAMLKRLKERGTAVILAGMLAPPNMGPDYAAAFNPIYGRLAERYGVPLYPFFLDGVAGDRALNQPDGMHPTKAGVAIVVERMLPVVEKALAGLGAKPT</sequence>
<dbReference type="GO" id="GO:0004622">
    <property type="term" value="F:phosphatidylcholine lysophospholipase activity"/>
    <property type="evidence" value="ECO:0007669"/>
    <property type="project" value="TreeGrafter"/>
</dbReference>
<dbReference type="CDD" id="cd01822">
    <property type="entry name" value="Lysophospholipase_L1_like"/>
    <property type="match status" value="1"/>
</dbReference>
<protein>
    <submittedName>
        <fullName evidence="3">Arylesterase</fullName>
    </submittedName>
</protein>
<reference evidence="3 4" key="1">
    <citation type="submission" date="2019-09" db="EMBL/GenBank/DDBJ databases">
        <title>YIM 132180 draft genome.</title>
        <authorList>
            <person name="Zhang K."/>
        </authorList>
    </citation>
    <scope>NUCLEOTIDE SEQUENCE [LARGE SCALE GENOMIC DNA]</scope>
    <source>
        <strain evidence="3 4">YIM 132180</strain>
    </source>
</reference>
<evidence type="ECO:0000313" key="3">
    <source>
        <dbReference type="EMBL" id="KAB0681504.1"/>
    </source>
</evidence>
<dbReference type="InterPro" id="IPR008265">
    <property type="entry name" value="Lipase_GDSL_AS"/>
</dbReference>
<evidence type="ECO:0000259" key="2">
    <source>
        <dbReference type="Pfam" id="PF13472"/>
    </source>
</evidence>
<dbReference type="PROSITE" id="PS01098">
    <property type="entry name" value="LIPASE_GDSL_SER"/>
    <property type="match status" value="1"/>
</dbReference>
<feature type="domain" description="SGNH hydrolase-type esterase" evidence="2">
    <location>
        <begin position="36"/>
        <end position="196"/>
    </location>
</feature>
<keyword evidence="1" id="KW-0732">Signal</keyword>
<proteinExistence type="predicted"/>
<dbReference type="PANTHER" id="PTHR30383">
    <property type="entry name" value="THIOESTERASE 1/PROTEASE 1/LYSOPHOSPHOLIPASE L1"/>
    <property type="match status" value="1"/>
</dbReference>
<dbReference type="InterPro" id="IPR036514">
    <property type="entry name" value="SGNH_hydro_sf"/>
</dbReference>
<dbReference type="AlphaFoldDB" id="A0A7V7TXG1"/>
<gene>
    <name evidence="3" type="ORF">F6X38_04800</name>
</gene>
<dbReference type="RefSeq" id="WP_150968759.1">
    <property type="nucleotide sequence ID" value="NZ_VZDO01000003.1"/>
</dbReference>
<dbReference type="PANTHER" id="PTHR30383:SF24">
    <property type="entry name" value="THIOESTERASE 1_PROTEASE 1_LYSOPHOSPHOLIPASE L1"/>
    <property type="match status" value="1"/>
</dbReference>
<evidence type="ECO:0000313" key="4">
    <source>
        <dbReference type="Proteomes" id="UP000432089"/>
    </source>
</evidence>
<accession>A0A7V7TXG1</accession>
<keyword evidence="4" id="KW-1185">Reference proteome</keyword>
<dbReference type="Pfam" id="PF13472">
    <property type="entry name" value="Lipase_GDSL_2"/>
    <property type="match status" value="1"/>
</dbReference>
<dbReference type="Gene3D" id="3.40.50.1110">
    <property type="entry name" value="SGNH hydrolase"/>
    <property type="match status" value="1"/>
</dbReference>
<dbReference type="Proteomes" id="UP000432089">
    <property type="component" value="Unassembled WGS sequence"/>
</dbReference>
<dbReference type="InterPro" id="IPR013830">
    <property type="entry name" value="SGNH_hydro"/>
</dbReference>
<comment type="caution">
    <text evidence="3">The sequence shown here is derived from an EMBL/GenBank/DDBJ whole genome shotgun (WGS) entry which is preliminary data.</text>
</comment>
<dbReference type="SUPFAM" id="SSF52266">
    <property type="entry name" value="SGNH hydrolase"/>
    <property type="match status" value="1"/>
</dbReference>
<dbReference type="GO" id="GO:0006629">
    <property type="term" value="P:lipid metabolic process"/>
    <property type="evidence" value="ECO:0007669"/>
    <property type="project" value="InterPro"/>
</dbReference>
<feature type="chain" id="PRO_5030763731" evidence="1">
    <location>
        <begin position="27"/>
        <end position="218"/>
    </location>
</feature>
<feature type="signal peptide" evidence="1">
    <location>
        <begin position="1"/>
        <end position="26"/>
    </location>
</feature>
<dbReference type="InterPro" id="IPR051532">
    <property type="entry name" value="Ester_Hydrolysis_Enzymes"/>
</dbReference>
<organism evidence="3 4">
    <name type="scientific">Plantimonas leprariae</name>
    <dbReference type="NCBI Taxonomy" id="2615207"/>
    <lineage>
        <taxon>Bacteria</taxon>
        <taxon>Pseudomonadati</taxon>
        <taxon>Pseudomonadota</taxon>
        <taxon>Alphaproteobacteria</taxon>
        <taxon>Hyphomicrobiales</taxon>
        <taxon>Aurantimonadaceae</taxon>
        <taxon>Plantimonas</taxon>
    </lineage>
</organism>